<dbReference type="Gene3D" id="3.40.50.2300">
    <property type="match status" value="1"/>
</dbReference>
<evidence type="ECO:0000313" key="7">
    <source>
        <dbReference type="EMBL" id="TFE26971.1"/>
    </source>
</evidence>
<accession>A0A4Y8M406</accession>
<feature type="modified residue" description="4-aspartylphosphate" evidence="4">
    <location>
        <position position="54"/>
    </location>
</feature>
<name>A0A4Y8M406_9BACL</name>
<dbReference type="EMBL" id="SOMN01000011">
    <property type="protein sequence ID" value="TFE26971.1"/>
    <property type="molecule type" value="Genomic_DNA"/>
</dbReference>
<dbReference type="PANTHER" id="PTHR43280">
    <property type="entry name" value="ARAC-FAMILY TRANSCRIPTIONAL REGULATOR"/>
    <property type="match status" value="1"/>
</dbReference>
<evidence type="ECO:0000259" key="5">
    <source>
        <dbReference type="PROSITE" id="PS01124"/>
    </source>
</evidence>
<keyword evidence="2" id="KW-0238">DNA-binding</keyword>
<evidence type="ECO:0000256" key="3">
    <source>
        <dbReference type="ARBA" id="ARBA00023163"/>
    </source>
</evidence>
<evidence type="ECO:0000256" key="2">
    <source>
        <dbReference type="ARBA" id="ARBA00023125"/>
    </source>
</evidence>
<evidence type="ECO:0000256" key="1">
    <source>
        <dbReference type="ARBA" id="ARBA00023015"/>
    </source>
</evidence>
<dbReference type="InterPro" id="IPR011006">
    <property type="entry name" value="CheY-like_superfamily"/>
</dbReference>
<dbReference type="PROSITE" id="PS50110">
    <property type="entry name" value="RESPONSE_REGULATORY"/>
    <property type="match status" value="1"/>
</dbReference>
<proteinExistence type="predicted"/>
<dbReference type="PROSITE" id="PS01124">
    <property type="entry name" value="HTH_ARAC_FAMILY_2"/>
    <property type="match status" value="1"/>
</dbReference>
<comment type="caution">
    <text evidence="7">The sequence shown here is derived from an EMBL/GenBank/DDBJ whole genome shotgun (WGS) entry which is preliminary data.</text>
</comment>
<evidence type="ECO:0000259" key="6">
    <source>
        <dbReference type="PROSITE" id="PS50110"/>
    </source>
</evidence>
<organism evidence="7 8">
    <name type="scientific">Cohnella luojiensis</name>
    <dbReference type="NCBI Taxonomy" id="652876"/>
    <lineage>
        <taxon>Bacteria</taxon>
        <taxon>Bacillati</taxon>
        <taxon>Bacillota</taxon>
        <taxon>Bacilli</taxon>
        <taxon>Bacillales</taxon>
        <taxon>Paenibacillaceae</taxon>
        <taxon>Cohnella</taxon>
    </lineage>
</organism>
<dbReference type="GO" id="GO:0043565">
    <property type="term" value="F:sequence-specific DNA binding"/>
    <property type="evidence" value="ECO:0007669"/>
    <property type="project" value="InterPro"/>
</dbReference>
<dbReference type="SMART" id="SM00342">
    <property type="entry name" value="HTH_ARAC"/>
    <property type="match status" value="1"/>
</dbReference>
<dbReference type="InterPro" id="IPR018060">
    <property type="entry name" value="HTH_AraC"/>
</dbReference>
<keyword evidence="4" id="KW-0597">Phosphoprotein</keyword>
<evidence type="ECO:0000313" key="8">
    <source>
        <dbReference type="Proteomes" id="UP000297900"/>
    </source>
</evidence>
<dbReference type="OrthoDB" id="2638442at2"/>
<dbReference type="InterPro" id="IPR001789">
    <property type="entry name" value="Sig_transdc_resp-reg_receiver"/>
</dbReference>
<dbReference type="AlphaFoldDB" id="A0A4Y8M406"/>
<dbReference type="Gene3D" id="1.10.10.60">
    <property type="entry name" value="Homeodomain-like"/>
    <property type="match status" value="2"/>
</dbReference>
<feature type="domain" description="HTH araC/xylS-type" evidence="5">
    <location>
        <begin position="416"/>
        <end position="512"/>
    </location>
</feature>
<evidence type="ECO:0000256" key="4">
    <source>
        <dbReference type="PROSITE-ProRule" id="PRU00169"/>
    </source>
</evidence>
<dbReference type="Proteomes" id="UP000297900">
    <property type="component" value="Unassembled WGS sequence"/>
</dbReference>
<dbReference type="Pfam" id="PF00072">
    <property type="entry name" value="Response_reg"/>
    <property type="match status" value="1"/>
</dbReference>
<keyword evidence="8" id="KW-1185">Reference proteome</keyword>
<dbReference type="GO" id="GO:0000160">
    <property type="term" value="P:phosphorelay signal transduction system"/>
    <property type="evidence" value="ECO:0007669"/>
    <property type="project" value="InterPro"/>
</dbReference>
<dbReference type="Pfam" id="PF12833">
    <property type="entry name" value="HTH_18"/>
    <property type="match status" value="1"/>
</dbReference>
<keyword evidence="3" id="KW-0804">Transcription</keyword>
<sequence>MNIMVVDDEYSIRSHLASMLQGLDGDGVTIREAVNGKDALRLMEQSPSEIVLTDIRMPVMDGMELIRQCRMKHPGIWFIVLSNFAEFELAQKALEYGARNYLLKATITQDKVLEEVQRAILHLEKSKEKEVKFNPNEFLMVQNSLFYERLQGHIQNIELLRRAERLKVSVFLEAFDLPSKFAIMEIERFSDWTGNKFRGQSDLAVYALINVVRESIKQWNESNELFHMGENRFVVLDLGERDDERHIRKIVDISEVTQKYLGLEASFLTNCNFSDMSDFFWRVQESRHQLAHFFYEMNACMINAMQVQPPETDLDLFTFFQSVEGGEEGRLQVTALPGLVDTYFELLRHLRRPSLAAKGDVKTLIQFIENGGFAVPTALKSEIELLQASRLADFKAPFTHWLGVLGGNSRHREEISKALSFIHDRYATKISLEDICSHVNLSRSHLSKLFKDQQGLPVMEYMETYRLKQARMLLRTTKRPIAEIIDRVGIADVFYFSKLYKKHFGINPSKDR</sequence>
<dbReference type="SMART" id="SM00448">
    <property type="entry name" value="REC"/>
    <property type="match status" value="1"/>
</dbReference>
<dbReference type="SUPFAM" id="SSF46689">
    <property type="entry name" value="Homeodomain-like"/>
    <property type="match status" value="2"/>
</dbReference>
<dbReference type="GO" id="GO:0003700">
    <property type="term" value="F:DNA-binding transcription factor activity"/>
    <property type="evidence" value="ECO:0007669"/>
    <property type="project" value="InterPro"/>
</dbReference>
<dbReference type="InterPro" id="IPR009057">
    <property type="entry name" value="Homeodomain-like_sf"/>
</dbReference>
<gene>
    <name evidence="7" type="ORF">E2980_10775</name>
</gene>
<protein>
    <submittedName>
        <fullName evidence="7">Response regulator</fullName>
    </submittedName>
</protein>
<dbReference type="SUPFAM" id="SSF52172">
    <property type="entry name" value="CheY-like"/>
    <property type="match status" value="1"/>
</dbReference>
<dbReference type="PROSITE" id="PS00041">
    <property type="entry name" value="HTH_ARAC_FAMILY_1"/>
    <property type="match status" value="1"/>
</dbReference>
<keyword evidence="1" id="KW-0805">Transcription regulation</keyword>
<feature type="domain" description="Response regulatory" evidence="6">
    <location>
        <begin position="2"/>
        <end position="119"/>
    </location>
</feature>
<dbReference type="RefSeq" id="WP_135152198.1">
    <property type="nucleotide sequence ID" value="NZ_SOMN01000011.1"/>
</dbReference>
<dbReference type="CDD" id="cd17536">
    <property type="entry name" value="REC_YesN-like"/>
    <property type="match status" value="1"/>
</dbReference>
<dbReference type="PANTHER" id="PTHR43280:SF2">
    <property type="entry name" value="HTH-TYPE TRANSCRIPTIONAL REGULATOR EXSA"/>
    <property type="match status" value="1"/>
</dbReference>
<dbReference type="InterPro" id="IPR018062">
    <property type="entry name" value="HTH_AraC-typ_CS"/>
</dbReference>
<reference evidence="7 8" key="1">
    <citation type="submission" date="2019-03" db="EMBL/GenBank/DDBJ databases">
        <title>Cohnella endophytica sp. nov., a novel endophytic bacterium isolated from bark of Sonneratia apetala.</title>
        <authorList>
            <person name="Tuo L."/>
        </authorList>
    </citation>
    <scope>NUCLEOTIDE SEQUENCE [LARGE SCALE GENOMIC DNA]</scope>
    <source>
        <strain evidence="7 8">CCTCC AB 208254</strain>
    </source>
</reference>